<dbReference type="CDD" id="cd00268">
    <property type="entry name" value="DEADc"/>
    <property type="match status" value="1"/>
</dbReference>
<dbReference type="InterPro" id="IPR044742">
    <property type="entry name" value="DEAD/DEAH_RhlB"/>
</dbReference>
<sequence length="539" mass="61837">MKKFTEFNISKEIQMALEQLGFEEATIIQELAIPIATEGKDLIGQSQTGTGKTFAFGIPILDNILQNNNHQIQALVICPTRELAVQVSNEFDKLTAFTKIRNIAVYGGEYIDKQIKGLKKKVQIVIGTPGRILDHIERKTIKLDHVRFVVLDEADEMLDMGFIEDIENILRETSEERQTMLFSATMPAEILSLSKKYLKNPEMIRVKNKTMTVDQIEQIYMKVKNADKSEVLSRILQLESSKKAIIFCNTKKMVDELVVDMQNRGYAVEALHGDLKQQKRDMVLNRFREGQISMLIATDVAARGLDIRDVDLVINYDLPIEEEQYVHRIGRTGRAGASGKSYSFAYGRDIERLRRIEKYAKCKIKEESIPRYDKVKEKIIHQYIEGIRSQKNSGDLDFYFNLVSEMKQSGVNLEAFLAIMMKNTLNLQNKEKIDYRAYERDRIRAITGQKKEKKSKKYSKERGMVRFELNIGRVDRVGPADIVSSVANRCKIPGKNIGAIDILSDVSYFDIKEEYAKIAEKHLKQVKIRGKKVTAKQMK</sequence>
<keyword evidence="3 11" id="KW-0547">Nucleotide-binding</keyword>
<dbReference type="Proteomes" id="UP000007468">
    <property type="component" value="Chromosome"/>
</dbReference>
<evidence type="ECO:0000256" key="7">
    <source>
        <dbReference type="ARBA" id="ARBA00038437"/>
    </source>
</evidence>
<evidence type="ECO:0000256" key="3">
    <source>
        <dbReference type="ARBA" id="ARBA00022741"/>
    </source>
</evidence>
<dbReference type="STRING" id="546269.HMPREF0389_00097"/>
<dbReference type="InterPro" id="IPR050079">
    <property type="entry name" value="DEAD_box_RNA_helicase"/>
</dbReference>
<comment type="catalytic activity">
    <reaction evidence="8">
        <text>ATP + H2O = ADP + phosphate + H(+)</text>
        <dbReference type="Rhea" id="RHEA:13065"/>
        <dbReference type="ChEBI" id="CHEBI:15377"/>
        <dbReference type="ChEBI" id="CHEBI:15378"/>
        <dbReference type="ChEBI" id="CHEBI:30616"/>
        <dbReference type="ChEBI" id="CHEBI:43474"/>
        <dbReference type="ChEBI" id="CHEBI:456216"/>
        <dbReference type="EC" id="3.6.4.13"/>
    </reaction>
</comment>
<name>D6GR92_FILAD</name>
<evidence type="ECO:0000259" key="12">
    <source>
        <dbReference type="PROSITE" id="PS51192"/>
    </source>
</evidence>
<dbReference type="KEGG" id="faa:HMPREF0389_00097"/>
<dbReference type="InterPro" id="IPR012677">
    <property type="entry name" value="Nucleotide-bd_a/b_plait_sf"/>
</dbReference>
<evidence type="ECO:0000256" key="11">
    <source>
        <dbReference type="RuleBase" id="RU000492"/>
    </source>
</evidence>
<dbReference type="Pfam" id="PF00271">
    <property type="entry name" value="Helicase_C"/>
    <property type="match status" value="1"/>
</dbReference>
<keyword evidence="5 11" id="KW-0347">Helicase</keyword>
<dbReference type="Gene3D" id="3.40.50.300">
    <property type="entry name" value="P-loop containing nucleotide triphosphate hydrolases"/>
    <property type="match status" value="2"/>
</dbReference>
<dbReference type="GO" id="GO:0016787">
    <property type="term" value="F:hydrolase activity"/>
    <property type="evidence" value="ECO:0007669"/>
    <property type="project" value="UniProtKB-KW"/>
</dbReference>
<dbReference type="PANTHER" id="PTHR47959:SF13">
    <property type="entry name" value="ATP-DEPENDENT RNA HELICASE RHLE"/>
    <property type="match status" value="1"/>
</dbReference>
<dbReference type="CDD" id="cd12252">
    <property type="entry name" value="RRM_DbpA"/>
    <property type="match status" value="1"/>
</dbReference>
<feature type="domain" description="Helicase C-terminal" evidence="13">
    <location>
        <begin position="215"/>
        <end position="376"/>
    </location>
</feature>
<keyword evidence="6 11" id="KW-0067">ATP-binding</keyword>
<dbReference type="SUPFAM" id="SSF52540">
    <property type="entry name" value="P-loop containing nucleoside triphosphate hydrolases"/>
    <property type="match status" value="1"/>
</dbReference>
<gene>
    <name evidence="15" type="ordered locus">HMPREF0389_00097</name>
</gene>
<organism evidence="15 16">
    <name type="scientific">Filifactor alocis (strain ATCC 35896 / CCUG 47790 / D40 B5)</name>
    <name type="common">Fusobacterium alocis</name>
    <dbReference type="NCBI Taxonomy" id="546269"/>
    <lineage>
        <taxon>Bacteria</taxon>
        <taxon>Bacillati</taxon>
        <taxon>Bacillota</taxon>
        <taxon>Clostridia</taxon>
        <taxon>Peptostreptococcales</taxon>
        <taxon>Filifactoraceae</taxon>
        <taxon>Filifactor</taxon>
    </lineage>
</organism>
<dbReference type="SMART" id="SM00490">
    <property type="entry name" value="HELICc"/>
    <property type="match status" value="1"/>
</dbReference>
<proteinExistence type="inferred from homology"/>
<dbReference type="PROSITE" id="PS51194">
    <property type="entry name" value="HELICASE_CTER"/>
    <property type="match status" value="1"/>
</dbReference>
<dbReference type="OrthoDB" id="9805696at2"/>
<dbReference type="eggNOG" id="COG0513">
    <property type="taxonomic scope" value="Bacteria"/>
</dbReference>
<keyword evidence="2" id="KW-0963">Cytoplasm</keyword>
<dbReference type="SMART" id="SM00487">
    <property type="entry name" value="DEXDc"/>
    <property type="match status" value="1"/>
</dbReference>
<protein>
    <recommendedName>
        <fullName evidence="9">ATP-dependent RNA helicase CshA</fullName>
        <ecNumber evidence="1">3.6.4.13</ecNumber>
    </recommendedName>
</protein>
<evidence type="ECO:0000256" key="8">
    <source>
        <dbReference type="ARBA" id="ARBA00047984"/>
    </source>
</evidence>
<dbReference type="Pfam" id="PF00270">
    <property type="entry name" value="DEAD"/>
    <property type="match status" value="1"/>
</dbReference>
<dbReference type="FunFam" id="3.40.50.300:FF:000108">
    <property type="entry name" value="ATP-dependent RNA helicase RhlE"/>
    <property type="match status" value="1"/>
</dbReference>
<evidence type="ECO:0000259" key="13">
    <source>
        <dbReference type="PROSITE" id="PS51194"/>
    </source>
</evidence>
<dbReference type="GO" id="GO:0003723">
    <property type="term" value="F:RNA binding"/>
    <property type="evidence" value="ECO:0007669"/>
    <property type="project" value="UniProtKB-ARBA"/>
</dbReference>
<evidence type="ECO:0000256" key="1">
    <source>
        <dbReference type="ARBA" id="ARBA00012552"/>
    </source>
</evidence>
<feature type="domain" description="Helicase ATP-binding" evidence="12">
    <location>
        <begin position="33"/>
        <end position="204"/>
    </location>
</feature>
<dbReference type="InterPro" id="IPR000629">
    <property type="entry name" value="RNA-helicase_DEAD-box_CS"/>
</dbReference>
<dbReference type="GO" id="GO:0005524">
    <property type="term" value="F:ATP binding"/>
    <property type="evidence" value="ECO:0007669"/>
    <property type="project" value="UniProtKB-KW"/>
</dbReference>
<dbReference type="EMBL" id="CP002390">
    <property type="protein sequence ID" value="EFE28183.1"/>
    <property type="molecule type" value="Genomic_DNA"/>
</dbReference>
<dbReference type="AlphaFoldDB" id="D6GR92"/>
<dbReference type="Gene3D" id="3.30.70.330">
    <property type="match status" value="1"/>
</dbReference>
<dbReference type="Pfam" id="PF03880">
    <property type="entry name" value="DbpA"/>
    <property type="match status" value="1"/>
</dbReference>
<dbReference type="PANTHER" id="PTHR47959">
    <property type="entry name" value="ATP-DEPENDENT RNA HELICASE RHLE-RELATED"/>
    <property type="match status" value="1"/>
</dbReference>
<dbReference type="EC" id="3.6.4.13" evidence="1"/>
<dbReference type="GO" id="GO:0003724">
    <property type="term" value="F:RNA helicase activity"/>
    <property type="evidence" value="ECO:0007669"/>
    <property type="project" value="UniProtKB-EC"/>
</dbReference>
<accession>D6GR92</accession>
<evidence type="ECO:0000256" key="9">
    <source>
        <dbReference type="ARBA" id="ARBA00067932"/>
    </source>
</evidence>
<dbReference type="CDD" id="cd18787">
    <property type="entry name" value="SF2_C_DEAD"/>
    <property type="match status" value="1"/>
</dbReference>
<dbReference type="InterPro" id="IPR027417">
    <property type="entry name" value="P-loop_NTPase"/>
</dbReference>
<feature type="domain" description="DEAD-box RNA helicase Q" evidence="14">
    <location>
        <begin position="2"/>
        <end position="30"/>
    </location>
</feature>
<evidence type="ECO:0000259" key="14">
    <source>
        <dbReference type="PROSITE" id="PS51195"/>
    </source>
</evidence>
<dbReference type="InterPro" id="IPR001650">
    <property type="entry name" value="Helicase_C-like"/>
</dbReference>
<dbReference type="InterPro" id="IPR014001">
    <property type="entry name" value="Helicase_ATP-bd"/>
</dbReference>
<evidence type="ECO:0000256" key="2">
    <source>
        <dbReference type="ARBA" id="ARBA00022490"/>
    </source>
</evidence>
<comment type="similarity">
    <text evidence="7 11">Belongs to the DEAD box helicase family.</text>
</comment>
<evidence type="ECO:0000256" key="4">
    <source>
        <dbReference type="ARBA" id="ARBA00022801"/>
    </source>
</evidence>
<dbReference type="PATRIC" id="fig|546269.5.peg.564"/>
<evidence type="ECO:0000256" key="6">
    <source>
        <dbReference type="ARBA" id="ARBA00022840"/>
    </source>
</evidence>
<dbReference type="GO" id="GO:0005829">
    <property type="term" value="C:cytosol"/>
    <property type="evidence" value="ECO:0007669"/>
    <property type="project" value="TreeGrafter"/>
</dbReference>
<dbReference type="InterPro" id="IPR014014">
    <property type="entry name" value="RNA_helicase_DEAD_Q_motif"/>
</dbReference>
<dbReference type="PROSITE" id="PS51195">
    <property type="entry name" value="Q_MOTIF"/>
    <property type="match status" value="1"/>
</dbReference>
<evidence type="ECO:0000313" key="16">
    <source>
        <dbReference type="Proteomes" id="UP000007468"/>
    </source>
</evidence>
<keyword evidence="4 11" id="KW-0378">Hydrolase</keyword>
<reference evidence="16" key="1">
    <citation type="submission" date="2010-12" db="EMBL/GenBank/DDBJ databases">
        <title>The genome sequence of Filifactor alocis strain ATCC 35896.</title>
        <authorList>
            <consortium name="The Broad Institute Genome Sequencing Platform"/>
            <person name="Ward D."/>
            <person name="Earl A."/>
            <person name="Feldgarden M."/>
            <person name="Young S.K."/>
            <person name="Gargeya S."/>
            <person name="Zeng Q."/>
            <person name="Alvarado L."/>
            <person name="Berlin A."/>
            <person name="Bochicchio J."/>
            <person name="Chapman S.B."/>
            <person name="Chen Z."/>
            <person name="Freedman E."/>
            <person name="Gellesch M."/>
            <person name="Goldberg J."/>
            <person name="Griggs A."/>
            <person name="Gujja S."/>
            <person name="Heilman E."/>
            <person name="Heiman D."/>
            <person name="Howarth C."/>
            <person name="Mehta T."/>
            <person name="Neiman D."/>
            <person name="Pearson M."/>
            <person name="Roberts A."/>
            <person name="Saif S."/>
            <person name="Shea T."/>
            <person name="Shenoy N."/>
            <person name="Sisk P."/>
            <person name="Stolte C."/>
            <person name="Sykes S."/>
            <person name="White J."/>
            <person name="Yandava C."/>
            <person name="Izard J."/>
            <person name="Blanton J.M."/>
            <person name="Baranova O.V."/>
            <person name="Tanner A.C."/>
            <person name="Dewhirst F.E."/>
            <person name="Haas B."/>
            <person name="Nusbaum C."/>
            <person name="Birren B."/>
        </authorList>
    </citation>
    <scope>NUCLEOTIDE SEQUENCE [LARGE SCALE GENOMIC DNA]</scope>
    <source>
        <strain evidence="16">ATCC 35896 / D40 B5</strain>
    </source>
</reference>
<dbReference type="PROSITE" id="PS00039">
    <property type="entry name" value="DEAD_ATP_HELICASE"/>
    <property type="match status" value="1"/>
</dbReference>
<dbReference type="RefSeq" id="WP_014262195.1">
    <property type="nucleotide sequence ID" value="NC_016630.1"/>
</dbReference>
<evidence type="ECO:0000313" key="15">
    <source>
        <dbReference type="EMBL" id="EFE28183.1"/>
    </source>
</evidence>
<dbReference type="InterPro" id="IPR011545">
    <property type="entry name" value="DEAD/DEAH_box_helicase_dom"/>
</dbReference>
<feature type="short sequence motif" description="Q motif" evidence="10">
    <location>
        <begin position="2"/>
        <end position="30"/>
    </location>
</feature>
<dbReference type="InterPro" id="IPR005580">
    <property type="entry name" value="DbpA/CsdA_RNA-bd_dom"/>
</dbReference>
<dbReference type="PROSITE" id="PS51192">
    <property type="entry name" value="HELICASE_ATP_BIND_1"/>
    <property type="match status" value="1"/>
</dbReference>
<evidence type="ECO:0000256" key="10">
    <source>
        <dbReference type="PROSITE-ProRule" id="PRU00552"/>
    </source>
</evidence>
<evidence type="ECO:0000256" key="5">
    <source>
        <dbReference type="ARBA" id="ARBA00022806"/>
    </source>
</evidence>
<keyword evidence="16" id="KW-1185">Reference proteome</keyword>